<dbReference type="PANTHER" id="PTHR43077">
    <property type="entry name" value="TRANSPORT PERMEASE YVFS-RELATED"/>
    <property type="match status" value="1"/>
</dbReference>
<dbReference type="InterPro" id="IPR051328">
    <property type="entry name" value="T7SS_ABC-Transporter"/>
</dbReference>
<evidence type="ECO:0000256" key="5">
    <source>
        <dbReference type="SAM" id="Phobius"/>
    </source>
</evidence>
<feature type="transmembrane region" description="Helical" evidence="5">
    <location>
        <begin position="7"/>
        <end position="31"/>
    </location>
</feature>
<evidence type="ECO:0000256" key="2">
    <source>
        <dbReference type="ARBA" id="ARBA00022692"/>
    </source>
</evidence>
<evidence type="ECO:0000256" key="1">
    <source>
        <dbReference type="ARBA" id="ARBA00004141"/>
    </source>
</evidence>
<dbReference type="InterPro" id="IPR013525">
    <property type="entry name" value="ABC2_TM"/>
</dbReference>
<keyword evidence="3 5" id="KW-1133">Transmembrane helix</keyword>
<keyword evidence="4 5" id="KW-0472">Membrane</keyword>
<dbReference type="AlphaFoldDB" id="A0A6N3DDP8"/>
<dbReference type="RefSeq" id="WP_156666827.1">
    <property type="nucleotide sequence ID" value="NZ_CACRUO010000037.1"/>
</dbReference>
<reference evidence="7" key="1">
    <citation type="submission" date="2019-11" db="EMBL/GenBank/DDBJ databases">
        <authorList>
            <person name="Feng L."/>
        </authorList>
    </citation>
    <scope>NUCLEOTIDE SEQUENCE</scope>
    <source>
        <strain evidence="7">SsimulansLFYP27</strain>
    </source>
</reference>
<feature type="transmembrane region" description="Helical" evidence="5">
    <location>
        <begin position="308"/>
        <end position="327"/>
    </location>
</feature>
<feature type="transmembrane region" description="Helical" evidence="5">
    <location>
        <begin position="396"/>
        <end position="416"/>
    </location>
</feature>
<feature type="transmembrane region" description="Helical" evidence="5">
    <location>
        <begin position="272"/>
        <end position="296"/>
    </location>
</feature>
<evidence type="ECO:0000256" key="4">
    <source>
        <dbReference type="ARBA" id="ARBA00023136"/>
    </source>
</evidence>
<dbReference type="PANTHER" id="PTHR43077:SF10">
    <property type="entry name" value="TRANSPORT PERMEASE PROTEIN"/>
    <property type="match status" value="1"/>
</dbReference>
<proteinExistence type="predicted"/>
<evidence type="ECO:0000259" key="6">
    <source>
        <dbReference type="Pfam" id="PF12698"/>
    </source>
</evidence>
<dbReference type="GO" id="GO:0016020">
    <property type="term" value="C:membrane"/>
    <property type="evidence" value="ECO:0007669"/>
    <property type="project" value="UniProtKB-SubCell"/>
</dbReference>
<feature type="domain" description="ABC-2 type transporter transmembrane" evidence="6">
    <location>
        <begin position="10"/>
        <end position="410"/>
    </location>
</feature>
<feature type="transmembrane region" description="Helical" evidence="5">
    <location>
        <begin position="334"/>
        <end position="352"/>
    </location>
</feature>
<dbReference type="Gene3D" id="3.40.1710.10">
    <property type="entry name" value="abc type-2 transporter like domain"/>
    <property type="match status" value="1"/>
</dbReference>
<dbReference type="Pfam" id="PF12698">
    <property type="entry name" value="ABC2_membrane_3"/>
    <property type="match status" value="1"/>
</dbReference>
<accession>A0A6N3DDP8</accession>
<organism evidence="7">
    <name type="scientific">Staphylococcus simulans</name>
    <dbReference type="NCBI Taxonomy" id="1286"/>
    <lineage>
        <taxon>Bacteria</taxon>
        <taxon>Bacillati</taxon>
        <taxon>Bacillota</taxon>
        <taxon>Bacilli</taxon>
        <taxon>Bacillales</taxon>
        <taxon>Staphylococcaceae</taxon>
        <taxon>Staphylococcus</taxon>
    </lineage>
</organism>
<dbReference type="GO" id="GO:0140359">
    <property type="term" value="F:ABC-type transporter activity"/>
    <property type="evidence" value="ECO:0007669"/>
    <property type="project" value="InterPro"/>
</dbReference>
<protein>
    <submittedName>
        <fullName evidence="7">ABC-2 family transporter protein</fullName>
    </submittedName>
</protein>
<keyword evidence="2 5" id="KW-0812">Transmembrane</keyword>
<sequence>MNILKNKLLWIAPIVLVLIMMLLSVAFYPAYNSKPKDLPLAIVNLDEGTSIQSKSINIGKNLEDHLLKNKSEAIQWKAVSSEDKARSGLFNQKYYGIIVLEKDFSKHALSKTQATVMKAKQQEMEDKVKSGEIPPQVAQQMAEKMKQSGLEQVKPQAAHLKTIVSEGSGLQGSQIANKVFNGISTNLNQKVMKQGLNILNKQNVSIPAKEIESLIQPVETKAVSVDKVKDHQANGNAPFLMFMPVWMGSIVSSILLFFAFRTSHLIQRSQRVIAALSQIVVAVLTAFIGSFGYIYFMSGVQGFHFDHPNRVACFVMLAFLGFIGLILGTMTWLGMKSVPIFFLLMFFSMQLVTTPKEMLPKFYRHYIAGWNPFSNYATTLRQIIYMHHPIELNTTVWMFIGFMTFGIISVIVAAFVRKHSDKKAEIPA</sequence>
<evidence type="ECO:0000256" key="3">
    <source>
        <dbReference type="ARBA" id="ARBA00022989"/>
    </source>
</evidence>
<name>A0A6N3DDP8_STASI</name>
<gene>
    <name evidence="7" type="ORF">SSLFYP27_01788</name>
</gene>
<comment type="subcellular location">
    <subcellularLocation>
        <location evidence="1">Membrane</location>
        <topology evidence="1">Multi-pass membrane protein</topology>
    </subcellularLocation>
</comment>
<evidence type="ECO:0000313" key="7">
    <source>
        <dbReference type="EMBL" id="VYU25478.1"/>
    </source>
</evidence>
<feature type="transmembrane region" description="Helical" evidence="5">
    <location>
        <begin position="239"/>
        <end position="260"/>
    </location>
</feature>
<dbReference type="EMBL" id="CACRUO010000037">
    <property type="protein sequence ID" value="VYU25478.1"/>
    <property type="molecule type" value="Genomic_DNA"/>
</dbReference>